<accession>A0AAV3YR58</accession>
<dbReference type="Proteomes" id="UP000735302">
    <property type="component" value="Unassembled WGS sequence"/>
</dbReference>
<gene>
    <name evidence="1" type="ORF">PoB_001213000</name>
</gene>
<name>A0AAV3YR58_9GAST</name>
<evidence type="ECO:0000313" key="1">
    <source>
        <dbReference type="EMBL" id="GFN85624.1"/>
    </source>
</evidence>
<comment type="caution">
    <text evidence="1">The sequence shown here is derived from an EMBL/GenBank/DDBJ whole genome shotgun (WGS) entry which is preliminary data.</text>
</comment>
<reference evidence="1 2" key="1">
    <citation type="journal article" date="2021" name="Elife">
        <title>Chloroplast acquisition without the gene transfer in kleptoplastic sea slugs, Plakobranchus ocellatus.</title>
        <authorList>
            <person name="Maeda T."/>
            <person name="Takahashi S."/>
            <person name="Yoshida T."/>
            <person name="Shimamura S."/>
            <person name="Takaki Y."/>
            <person name="Nagai Y."/>
            <person name="Toyoda A."/>
            <person name="Suzuki Y."/>
            <person name="Arimoto A."/>
            <person name="Ishii H."/>
            <person name="Satoh N."/>
            <person name="Nishiyama T."/>
            <person name="Hasebe M."/>
            <person name="Maruyama T."/>
            <person name="Minagawa J."/>
            <person name="Obokata J."/>
            <person name="Shigenobu S."/>
        </authorList>
    </citation>
    <scope>NUCLEOTIDE SEQUENCE [LARGE SCALE GENOMIC DNA]</scope>
</reference>
<dbReference type="EMBL" id="BLXT01001439">
    <property type="protein sequence ID" value="GFN85624.1"/>
    <property type="molecule type" value="Genomic_DNA"/>
</dbReference>
<dbReference type="AlphaFoldDB" id="A0AAV3YR58"/>
<proteinExistence type="predicted"/>
<evidence type="ECO:0008006" key="3">
    <source>
        <dbReference type="Google" id="ProtNLM"/>
    </source>
</evidence>
<protein>
    <recommendedName>
        <fullName evidence="3">Secreted protein</fullName>
    </recommendedName>
</protein>
<sequence>MSWVCLRPTYTTVVITGFLAIVRPSNDVWWEKHCDVRTSCPIPELQLHPAIPVIVQAYRQGCGKHCTHSMHITAWIIVAQGGLLQDHQLFSQAKRLP</sequence>
<evidence type="ECO:0000313" key="2">
    <source>
        <dbReference type="Proteomes" id="UP000735302"/>
    </source>
</evidence>
<keyword evidence="2" id="KW-1185">Reference proteome</keyword>
<organism evidence="1 2">
    <name type="scientific">Plakobranchus ocellatus</name>
    <dbReference type="NCBI Taxonomy" id="259542"/>
    <lineage>
        <taxon>Eukaryota</taxon>
        <taxon>Metazoa</taxon>
        <taxon>Spiralia</taxon>
        <taxon>Lophotrochozoa</taxon>
        <taxon>Mollusca</taxon>
        <taxon>Gastropoda</taxon>
        <taxon>Heterobranchia</taxon>
        <taxon>Euthyneura</taxon>
        <taxon>Panpulmonata</taxon>
        <taxon>Sacoglossa</taxon>
        <taxon>Placobranchoidea</taxon>
        <taxon>Plakobranchidae</taxon>
        <taxon>Plakobranchus</taxon>
    </lineage>
</organism>